<accession>A0ABX1NK05</accession>
<feature type="region of interest" description="Disordered" evidence="1">
    <location>
        <begin position="1"/>
        <end position="29"/>
    </location>
</feature>
<reference evidence="2 3" key="1">
    <citation type="submission" date="2019-12" db="EMBL/GenBank/DDBJ databases">
        <title>Comparative genomics gives insights into the taxonomy of the Azoarcus-Aromatoleum group and reveals separate origins of nif in the plant-associated Azoarcus and non-plant-associated Aromatoleum sub-groups.</title>
        <authorList>
            <person name="Lafos M."/>
            <person name="Maluk M."/>
            <person name="Batista M."/>
            <person name="Junghare M."/>
            <person name="Carmona M."/>
            <person name="Faoro H."/>
            <person name="Cruz L.M."/>
            <person name="Battistoni F."/>
            <person name="De Souza E."/>
            <person name="Pedrosa F."/>
            <person name="Chen W.-M."/>
            <person name="Poole P.S."/>
            <person name="Dixon R.A."/>
            <person name="James E.K."/>
        </authorList>
    </citation>
    <scope>NUCLEOTIDE SEQUENCE [LARGE SCALE GENOMIC DNA]</scope>
    <source>
        <strain evidence="2 3">T</strain>
    </source>
</reference>
<dbReference type="RefSeq" id="WP_169142154.1">
    <property type="nucleotide sequence ID" value="NZ_WTVS01000047.1"/>
</dbReference>
<sequence>MFDNLFPAARDTSLSQVVQRPPEPDEPPGAFQGFGSALADALPHAANTSASAWTAILEAYGHAAAFRDAPTNALINDEATPAPAALRAQTIERMGNSEAARQFRERAKDFAPDPASVGLAGQIAHGLVSGVAKMGAYGIAGPVGVVGFGLDQGVNTSQRLTDQGVDEATAAGAGVISGVAGAVSMALPPALGATRAQSAAVGAVANPAMLVAETGSIRLLLEHADYDKIAAQYQPFDPVNLAIASLTGAVFGAAFHQGKPEAPRLTADEHAALLVMNEVRVRDGDALIRAGDVQAANAAREAQALARQQLDAGEAVSVAPHVAPDLAQLDAVYQRVRDTAPPPEPPPPDAMGDLVTEAPIGAVAPDSPPAGGILDQVREVAARMLGREEAPRRADTPEQMRAFEIAARNPDTVIRTEDGAEVRVADLLRHADDIEAQAKIETAAFDAAVSCALRFPQ</sequence>
<evidence type="ECO:0000256" key="1">
    <source>
        <dbReference type="SAM" id="MobiDB-lite"/>
    </source>
</evidence>
<dbReference type="Proteomes" id="UP000634522">
    <property type="component" value="Unassembled WGS sequence"/>
</dbReference>
<comment type="caution">
    <text evidence="2">The sequence shown here is derived from an EMBL/GenBank/DDBJ whole genome shotgun (WGS) entry which is preliminary data.</text>
</comment>
<gene>
    <name evidence="2" type="ORF">GPA27_19470</name>
</gene>
<proteinExistence type="predicted"/>
<keyword evidence="3" id="KW-1185">Reference proteome</keyword>
<protein>
    <submittedName>
        <fullName evidence="2">Uncharacterized protein</fullName>
    </submittedName>
</protein>
<evidence type="ECO:0000313" key="2">
    <source>
        <dbReference type="EMBL" id="NMF99561.1"/>
    </source>
</evidence>
<evidence type="ECO:0000313" key="3">
    <source>
        <dbReference type="Proteomes" id="UP000634522"/>
    </source>
</evidence>
<dbReference type="EMBL" id="WTVS01000047">
    <property type="protein sequence ID" value="NMF99561.1"/>
    <property type="molecule type" value="Genomic_DNA"/>
</dbReference>
<name>A0ABX1NK05_9RHOO</name>
<organism evidence="2 3">
    <name type="scientific">Aromatoleum toluolicum</name>
    <dbReference type="NCBI Taxonomy" id="90060"/>
    <lineage>
        <taxon>Bacteria</taxon>
        <taxon>Pseudomonadati</taxon>
        <taxon>Pseudomonadota</taxon>
        <taxon>Betaproteobacteria</taxon>
        <taxon>Rhodocyclales</taxon>
        <taxon>Rhodocyclaceae</taxon>
        <taxon>Aromatoleum</taxon>
    </lineage>
</organism>